<dbReference type="EMBL" id="FBTU01000020">
    <property type="protein sequence ID" value="CUW14556.1"/>
    <property type="molecule type" value="Genomic_DNA"/>
</dbReference>
<sequence>MKINTFYFHFENRLTFKVQAFTIICVKMHKGIAFLKKEPVLLREF</sequence>
<name>A0AAN2UG68_9LACO</name>
<keyword evidence="4" id="KW-1185">Reference proteome</keyword>
<dbReference type="AlphaFoldDB" id="A0AAN2UG68"/>
<dbReference type="Proteomes" id="UP000198868">
    <property type="component" value="Unassembled WGS sequence"/>
</dbReference>
<evidence type="ECO:0000313" key="2">
    <source>
        <dbReference type="EMBL" id="CUW14556.1"/>
    </source>
</evidence>
<protein>
    <submittedName>
        <fullName evidence="2">Uncharacterized protein</fullName>
    </submittedName>
</protein>
<comment type="caution">
    <text evidence="2">The sequence shown here is derived from an EMBL/GenBank/DDBJ whole genome shotgun (WGS) entry which is preliminary data.</text>
</comment>
<organism evidence="2 3">
    <name type="scientific">Leuconostoc inhae</name>
    <dbReference type="NCBI Taxonomy" id="178001"/>
    <lineage>
        <taxon>Bacteria</taxon>
        <taxon>Bacillati</taxon>
        <taxon>Bacillota</taxon>
        <taxon>Bacilli</taxon>
        <taxon>Lactobacillales</taxon>
        <taxon>Lactobacillaceae</taxon>
        <taxon>Leuconostoc</taxon>
    </lineage>
</organism>
<evidence type="ECO:0000313" key="4">
    <source>
        <dbReference type="Proteomes" id="UP000199047"/>
    </source>
</evidence>
<accession>A0AAN2UG68</accession>
<gene>
    <name evidence="1" type="ORF">KSL4_1304</name>
    <name evidence="2" type="ORF">PL111_0120</name>
</gene>
<evidence type="ECO:0000313" key="1">
    <source>
        <dbReference type="EMBL" id="CUW07516.1"/>
    </source>
</evidence>
<reference evidence="3 4" key="1">
    <citation type="submission" date="2015-12" db="EMBL/GenBank/DDBJ databases">
        <authorList>
            <person name="Andreevskaya M."/>
        </authorList>
    </citation>
    <scope>NUCLEOTIDE SEQUENCE [LARGE SCALE GENOMIC DNA]</scope>
    <source>
        <strain evidence="1 4">KSL4-2</strain>
        <strain evidence="2 3">PL111</strain>
    </source>
</reference>
<dbReference type="Proteomes" id="UP000199047">
    <property type="component" value="Unassembled WGS sequence"/>
</dbReference>
<proteinExistence type="predicted"/>
<evidence type="ECO:0000313" key="3">
    <source>
        <dbReference type="Proteomes" id="UP000198868"/>
    </source>
</evidence>
<dbReference type="EMBL" id="FBTB01000010">
    <property type="protein sequence ID" value="CUW07516.1"/>
    <property type="molecule type" value="Genomic_DNA"/>
</dbReference>